<dbReference type="PANTHER" id="PTHR30363:SF4">
    <property type="entry name" value="GLYCEROL-3-PHOSPHATE REGULON REPRESSOR"/>
    <property type="match status" value="1"/>
</dbReference>
<protein>
    <submittedName>
        <fullName evidence="5">DeoR/GlpR family DNA-binding transcription regulator</fullName>
    </submittedName>
</protein>
<dbReference type="PROSITE" id="PS51000">
    <property type="entry name" value="HTH_DEOR_2"/>
    <property type="match status" value="1"/>
</dbReference>
<dbReference type="PANTHER" id="PTHR30363">
    <property type="entry name" value="HTH-TYPE TRANSCRIPTIONAL REGULATOR SRLR-RELATED"/>
    <property type="match status" value="1"/>
</dbReference>
<evidence type="ECO:0000256" key="3">
    <source>
        <dbReference type="ARBA" id="ARBA00023163"/>
    </source>
</evidence>
<reference evidence="5" key="1">
    <citation type="submission" date="2024-06" db="EMBL/GenBank/DDBJ databases">
        <title>Genome sequence of Vogesella sp. MAHUQ-64.</title>
        <authorList>
            <person name="Huq M.A."/>
        </authorList>
    </citation>
    <scope>NUCLEOTIDE SEQUENCE</scope>
    <source>
        <strain evidence="5">MAHUQ-64</strain>
    </source>
</reference>
<feature type="domain" description="HTH deoR-type" evidence="4">
    <location>
        <begin position="16"/>
        <end position="71"/>
    </location>
</feature>
<dbReference type="InterPro" id="IPR037171">
    <property type="entry name" value="NagB/RpiA_transferase-like"/>
</dbReference>
<dbReference type="InterPro" id="IPR036390">
    <property type="entry name" value="WH_DNA-bd_sf"/>
</dbReference>
<dbReference type="PRINTS" id="PR00037">
    <property type="entry name" value="HTHLACR"/>
</dbReference>
<sequence length="266" mass="28338">MNTDIRLPRPGNTSLPSDRQLYIRQLLLQDGRVLATELAQTLGVSEDSIRRDLRELAASGVCKRVYGGAIAMTPNTGSFSERSHENVASKVRLAAAAVQLLQAGQFVFLDSGTTNLEIARALPDMPLTVATNSIPIAAALLGRQQFDVTLVGGRMDHRIGGTIGTAAALEVQAMRPDICFLGTCSVDIELGIGTTIAEEAAFKRLLVRQCSQIVLAVTNQKLGTASPFAVTPLNEVSRLVIEADAEPYKVQQLQGSGVPLLFAARG</sequence>
<dbReference type="Gene3D" id="1.10.10.10">
    <property type="entry name" value="Winged helix-like DNA-binding domain superfamily/Winged helix DNA-binding domain"/>
    <property type="match status" value="1"/>
</dbReference>
<dbReference type="SUPFAM" id="SSF46785">
    <property type="entry name" value="Winged helix' DNA-binding domain"/>
    <property type="match status" value="1"/>
</dbReference>
<evidence type="ECO:0000256" key="2">
    <source>
        <dbReference type="ARBA" id="ARBA00023015"/>
    </source>
</evidence>
<evidence type="ECO:0000313" key="5">
    <source>
        <dbReference type="EMBL" id="MEQ6290390.1"/>
    </source>
</evidence>
<evidence type="ECO:0000313" key="6">
    <source>
        <dbReference type="Proteomes" id="UP001433638"/>
    </source>
</evidence>
<dbReference type="Proteomes" id="UP001433638">
    <property type="component" value="Unassembled WGS sequence"/>
</dbReference>
<keyword evidence="6" id="KW-1185">Reference proteome</keyword>
<keyword evidence="1" id="KW-0678">Repressor</keyword>
<dbReference type="SUPFAM" id="SSF100950">
    <property type="entry name" value="NagB/RpiA/CoA transferase-like"/>
    <property type="match status" value="1"/>
</dbReference>
<dbReference type="GO" id="GO:0003677">
    <property type="term" value="F:DNA binding"/>
    <property type="evidence" value="ECO:0007669"/>
    <property type="project" value="UniProtKB-KW"/>
</dbReference>
<keyword evidence="5" id="KW-0238">DNA-binding</keyword>
<dbReference type="Pfam" id="PF00455">
    <property type="entry name" value="DeoRC"/>
    <property type="match status" value="1"/>
</dbReference>
<dbReference type="InterPro" id="IPR001034">
    <property type="entry name" value="DeoR_HTH"/>
</dbReference>
<dbReference type="InterPro" id="IPR036388">
    <property type="entry name" value="WH-like_DNA-bd_sf"/>
</dbReference>
<keyword evidence="3" id="KW-0804">Transcription</keyword>
<keyword evidence="2" id="KW-0805">Transcription regulation</keyword>
<gene>
    <name evidence="5" type="ORF">ABNW52_07160</name>
</gene>
<dbReference type="Pfam" id="PF08220">
    <property type="entry name" value="HTH_DeoR"/>
    <property type="match status" value="1"/>
</dbReference>
<comment type="caution">
    <text evidence="5">The sequence shown here is derived from an EMBL/GenBank/DDBJ whole genome shotgun (WGS) entry which is preliminary data.</text>
</comment>
<evidence type="ECO:0000256" key="1">
    <source>
        <dbReference type="ARBA" id="ARBA00022491"/>
    </source>
</evidence>
<dbReference type="InterPro" id="IPR014036">
    <property type="entry name" value="DeoR-like_C"/>
</dbReference>
<proteinExistence type="predicted"/>
<dbReference type="InterPro" id="IPR050313">
    <property type="entry name" value="Carb_Metab_HTH_regulators"/>
</dbReference>
<organism evidence="5 6">
    <name type="scientific">Vogesella oryzagri</name>
    <dbReference type="NCBI Taxonomy" id="3160864"/>
    <lineage>
        <taxon>Bacteria</taxon>
        <taxon>Pseudomonadati</taxon>
        <taxon>Pseudomonadota</taxon>
        <taxon>Betaproteobacteria</taxon>
        <taxon>Neisseriales</taxon>
        <taxon>Chromobacteriaceae</taxon>
        <taxon>Vogesella</taxon>
    </lineage>
</organism>
<accession>A0ABV1M463</accession>
<dbReference type="SMART" id="SM01134">
    <property type="entry name" value="DeoRC"/>
    <property type="match status" value="1"/>
</dbReference>
<dbReference type="EMBL" id="JBEFLD010000003">
    <property type="protein sequence ID" value="MEQ6290390.1"/>
    <property type="molecule type" value="Genomic_DNA"/>
</dbReference>
<name>A0ABV1M463_9NEIS</name>
<dbReference type="RefSeq" id="WP_349585842.1">
    <property type="nucleotide sequence ID" value="NZ_JBEFLD010000003.1"/>
</dbReference>
<dbReference type="SMART" id="SM00420">
    <property type="entry name" value="HTH_DEOR"/>
    <property type="match status" value="1"/>
</dbReference>
<evidence type="ECO:0000259" key="4">
    <source>
        <dbReference type="PROSITE" id="PS51000"/>
    </source>
</evidence>